<feature type="domain" description="C1q" evidence="4">
    <location>
        <begin position="30"/>
        <end position="164"/>
    </location>
</feature>
<organism evidence="5 6">
    <name type="scientific">Dreissena polymorpha</name>
    <name type="common">Zebra mussel</name>
    <name type="synonym">Mytilus polymorpha</name>
    <dbReference type="NCBI Taxonomy" id="45954"/>
    <lineage>
        <taxon>Eukaryota</taxon>
        <taxon>Metazoa</taxon>
        <taxon>Spiralia</taxon>
        <taxon>Lophotrochozoa</taxon>
        <taxon>Mollusca</taxon>
        <taxon>Bivalvia</taxon>
        <taxon>Autobranchia</taxon>
        <taxon>Heteroconchia</taxon>
        <taxon>Euheterodonta</taxon>
        <taxon>Imparidentia</taxon>
        <taxon>Neoheterodontei</taxon>
        <taxon>Myida</taxon>
        <taxon>Dreissenoidea</taxon>
        <taxon>Dreissenidae</taxon>
        <taxon>Dreissena</taxon>
    </lineage>
</organism>
<dbReference type="OrthoDB" id="6158150at2759"/>
<comment type="caution">
    <text evidence="5">The sequence shown here is derived from an EMBL/GenBank/DDBJ whole genome shotgun (WGS) entry which is preliminary data.</text>
</comment>
<keyword evidence="2" id="KW-0964">Secreted</keyword>
<dbReference type="InterPro" id="IPR001073">
    <property type="entry name" value="C1q_dom"/>
</dbReference>
<feature type="chain" id="PRO_5039622628" description="C1q domain-containing protein" evidence="3">
    <location>
        <begin position="21"/>
        <end position="164"/>
    </location>
</feature>
<proteinExistence type="predicted"/>
<keyword evidence="6" id="KW-1185">Reference proteome</keyword>
<dbReference type="PROSITE" id="PS50871">
    <property type="entry name" value="C1Q"/>
    <property type="match status" value="1"/>
</dbReference>
<reference evidence="5" key="1">
    <citation type="journal article" date="2019" name="bioRxiv">
        <title>The Genome of the Zebra Mussel, Dreissena polymorpha: A Resource for Invasive Species Research.</title>
        <authorList>
            <person name="McCartney M.A."/>
            <person name="Auch B."/>
            <person name="Kono T."/>
            <person name="Mallez S."/>
            <person name="Zhang Y."/>
            <person name="Obille A."/>
            <person name="Becker A."/>
            <person name="Abrahante J.E."/>
            <person name="Garbe J."/>
            <person name="Badalamenti J.P."/>
            <person name="Herman A."/>
            <person name="Mangelson H."/>
            <person name="Liachko I."/>
            <person name="Sullivan S."/>
            <person name="Sone E.D."/>
            <person name="Koren S."/>
            <person name="Silverstein K.A.T."/>
            <person name="Beckman K.B."/>
            <person name="Gohl D.M."/>
        </authorList>
    </citation>
    <scope>NUCLEOTIDE SEQUENCE</scope>
    <source>
        <strain evidence="5">Duluth1</strain>
        <tissue evidence="5">Whole animal</tissue>
    </source>
</reference>
<dbReference type="Pfam" id="PF00386">
    <property type="entry name" value="C1q"/>
    <property type="match status" value="1"/>
</dbReference>
<dbReference type="SUPFAM" id="SSF49842">
    <property type="entry name" value="TNF-like"/>
    <property type="match status" value="1"/>
</dbReference>
<sequence>MFLTVLPALLVACMSASVRGFVVPGGLVTGSGSAVVFHAHGPSNTSPASGKIIEYTVVEVNEGQGYNASNGVFMAPAGGMYMFSTQTCIWSNTFVLIAIIKEGVVVQPSALYDTSPGYAPCFSSQAFVRLSAGQRVWVESRRTNNGNMLFEDEGRWTSFSGVLL</sequence>
<comment type="subcellular location">
    <subcellularLocation>
        <location evidence="1">Secreted</location>
    </subcellularLocation>
</comment>
<dbReference type="PANTHER" id="PTHR15427">
    <property type="entry name" value="EMILIN ELASTIN MICROFIBRIL INTERFACE-LOCATED PROTEIN ELASTIN MICROFIBRIL INTERFACER"/>
    <property type="match status" value="1"/>
</dbReference>
<dbReference type="SMART" id="SM00110">
    <property type="entry name" value="C1Q"/>
    <property type="match status" value="1"/>
</dbReference>
<evidence type="ECO:0000256" key="2">
    <source>
        <dbReference type="ARBA" id="ARBA00022525"/>
    </source>
</evidence>
<gene>
    <name evidence="5" type="ORF">DPMN_144166</name>
</gene>
<dbReference type="PANTHER" id="PTHR15427:SF33">
    <property type="entry name" value="COLLAGEN IV NC1 DOMAIN-CONTAINING PROTEIN"/>
    <property type="match status" value="1"/>
</dbReference>
<evidence type="ECO:0000313" key="6">
    <source>
        <dbReference type="Proteomes" id="UP000828390"/>
    </source>
</evidence>
<dbReference type="AlphaFoldDB" id="A0A9D4GHT3"/>
<dbReference type="InterPro" id="IPR008983">
    <property type="entry name" value="Tumour_necrosis_fac-like_dom"/>
</dbReference>
<evidence type="ECO:0000256" key="3">
    <source>
        <dbReference type="SAM" id="SignalP"/>
    </source>
</evidence>
<dbReference type="InterPro" id="IPR050392">
    <property type="entry name" value="Collagen/C1q_domain"/>
</dbReference>
<evidence type="ECO:0000313" key="5">
    <source>
        <dbReference type="EMBL" id="KAH3815638.1"/>
    </source>
</evidence>
<protein>
    <recommendedName>
        <fullName evidence="4">C1q domain-containing protein</fullName>
    </recommendedName>
</protein>
<keyword evidence="3" id="KW-0732">Signal</keyword>
<feature type="signal peptide" evidence="3">
    <location>
        <begin position="1"/>
        <end position="20"/>
    </location>
</feature>
<dbReference type="PRINTS" id="PR00007">
    <property type="entry name" value="COMPLEMNTC1Q"/>
</dbReference>
<accession>A0A9D4GHT3</accession>
<reference evidence="5" key="2">
    <citation type="submission" date="2020-11" db="EMBL/GenBank/DDBJ databases">
        <authorList>
            <person name="McCartney M.A."/>
            <person name="Auch B."/>
            <person name="Kono T."/>
            <person name="Mallez S."/>
            <person name="Becker A."/>
            <person name="Gohl D.M."/>
            <person name="Silverstein K.A.T."/>
            <person name="Koren S."/>
            <person name="Bechman K.B."/>
            <person name="Herman A."/>
            <person name="Abrahante J.E."/>
            <person name="Garbe J."/>
        </authorList>
    </citation>
    <scope>NUCLEOTIDE SEQUENCE</scope>
    <source>
        <strain evidence="5">Duluth1</strain>
        <tissue evidence="5">Whole animal</tissue>
    </source>
</reference>
<dbReference type="EMBL" id="JAIWYP010000006">
    <property type="protein sequence ID" value="KAH3815638.1"/>
    <property type="molecule type" value="Genomic_DNA"/>
</dbReference>
<dbReference type="Proteomes" id="UP000828390">
    <property type="component" value="Unassembled WGS sequence"/>
</dbReference>
<dbReference type="GO" id="GO:0005581">
    <property type="term" value="C:collagen trimer"/>
    <property type="evidence" value="ECO:0007669"/>
    <property type="project" value="UniProtKB-KW"/>
</dbReference>
<name>A0A9D4GHT3_DREPO</name>
<evidence type="ECO:0000256" key="1">
    <source>
        <dbReference type="ARBA" id="ARBA00004613"/>
    </source>
</evidence>
<dbReference type="Gene3D" id="2.60.120.40">
    <property type="match status" value="1"/>
</dbReference>
<evidence type="ECO:0000259" key="4">
    <source>
        <dbReference type="PROSITE" id="PS50871"/>
    </source>
</evidence>